<evidence type="ECO:0000313" key="3">
    <source>
        <dbReference type="Proteomes" id="UP000275348"/>
    </source>
</evidence>
<evidence type="ECO:0000256" key="1">
    <source>
        <dbReference type="SAM" id="Phobius"/>
    </source>
</evidence>
<dbReference type="EMBL" id="RDOJ01000004">
    <property type="protein sequence ID" value="RLZ11727.1"/>
    <property type="molecule type" value="Genomic_DNA"/>
</dbReference>
<keyword evidence="1" id="KW-0812">Transmembrane</keyword>
<keyword evidence="1" id="KW-1133">Transmembrane helix</keyword>
<reference evidence="2 3" key="1">
    <citation type="submission" date="2018-10" db="EMBL/GenBank/DDBJ databases">
        <authorList>
            <person name="Chen X."/>
        </authorList>
    </citation>
    <scope>NUCLEOTIDE SEQUENCE [LARGE SCALE GENOMIC DNA]</scope>
    <source>
        <strain evidence="2 3">YIM 102668</strain>
    </source>
</reference>
<dbReference type="OrthoDB" id="1452926at2"/>
<dbReference type="AlphaFoldDB" id="A0A3L9MFF4"/>
<sequence>MKLNNKRLKRYIPFIYGVLIVLLTIWGLLYNNIFSFNIEYEQIYLSVIIFTALSYLMLKGLYYYEFDTSGEGLTLIVKRVGPFSFLSSKEKKIDLPKYKINNYELSNGVLNDNLVLMVNSKKGKSSIVKVKFNLSISSKLERNIIISELDKIIQQNKLQLGSN</sequence>
<keyword evidence="3" id="KW-1185">Reference proteome</keyword>
<feature type="transmembrane region" description="Helical" evidence="1">
    <location>
        <begin position="43"/>
        <end position="64"/>
    </location>
</feature>
<protein>
    <submittedName>
        <fullName evidence="2">Uncharacterized protein</fullName>
    </submittedName>
</protein>
<accession>A0A3L9MFF4</accession>
<organism evidence="2 3">
    <name type="scientific">Faecalibacter macacae</name>
    <dbReference type="NCBI Taxonomy" id="1859289"/>
    <lineage>
        <taxon>Bacteria</taxon>
        <taxon>Pseudomonadati</taxon>
        <taxon>Bacteroidota</taxon>
        <taxon>Flavobacteriia</taxon>
        <taxon>Flavobacteriales</taxon>
        <taxon>Weeksellaceae</taxon>
        <taxon>Faecalibacter</taxon>
    </lineage>
</organism>
<keyword evidence="1" id="KW-0472">Membrane</keyword>
<feature type="transmembrane region" description="Helical" evidence="1">
    <location>
        <begin position="12"/>
        <end position="31"/>
    </location>
</feature>
<proteinExistence type="predicted"/>
<dbReference type="Proteomes" id="UP000275348">
    <property type="component" value="Unassembled WGS sequence"/>
</dbReference>
<evidence type="ECO:0000313" key="2">
    <source>
        <dbReference type="EMBL" id="RLZ11727.1"/>
    </source>
</evidence>
<name>A0A3L9MFF4_9FLAO</name>
<dbReference type="RefSeq" id="WP_121934033.1">
    <property type="nucleotide sequence ID" value="NZ_RDOJ01000004.1"/>
</dbReference>
<comment type="caution">
    <text evidence="2">The sequence shown here is derived from an EMBL/GenBank/DDBJ whole genome shotgun (WGS) entry which is preliminary data.</text>
</comment>
<gene>
    <name evidence="2" type="ORF">EAH69_04705</name>
</gene>